<accession>A0A840L4K7</accession>
<evidence type="ECO:0000313" key="3">
    <source>
        <dbReference type="Proteomes" id="UP000562027"/>
    </source>
</evidence>
<dbReference type="NCBIfam" id="TIGR00278">
    <property type="entry name" value="membrane protein insertion efficiency factor YidD"/>
    <property type="match status" value="1"/>
</dbReference>
<keyword evidence="3" id="KW-1185">Reference proteome</keyword>
<dbReference type="InterPro" id="IPR002696">
    <property type="entry name" value="Membr_insert_effic_factor_YidD"/>
</dbReference>
<sequence length="146" mass="16542">MKHLALLLIRAYQRWLSPHKGFGCAYRLHCGRASCSALGYRVIRRHGCWSGLALLRQRLRLCGVAHRRYGSVASARLSHAGQRGLCDPGCDLPCDLPGGHSSCGVCDAFSCFDCCDWPSRKKYRSQSPRERWAERRRHLPPKRPLP</sequence>
<organism evidence="2 3">
    <name type="scientific">Roseateles oligotrophus</name>
    <dbReference type="NCBI Taxonomy" id="1769250"/>
    <lineage>
        <taxon>Bacteria</taxon>
        <taxon>Pseudomonadati</taxon>
        <taxon>Pseudomonadota</taxon>
        <taxon>Betaproteobacteria</taxon>
        <taxon>Burkholderiales</taxon>
        <taxon>Sphaerotilaceae</taxon>
        <taxon>Roseateles</taxon>
    </lineage>
</organism>
<reference evidence="2 3" key="1">
    <citation type="submission" date="2020-08" db="EMBL/GenBank/DDBJ databases">
        <title>Functional genomics of gut bacteria from endangered species of beetles.</title>
        <authorList>
            <person name="Carlos-Shanley C."/>
        </authorList>
    </citation>
    <scope>NUCLEOTIDE SEQUENCE [LARGE SCALE GENOMIC DNA]</scope>
    <source>
        <strain evidence="2 3">S00239</strain>
    </source>
</reference>
<feature type="compositionally biased region" description="Basic residues" evidence="1">
    <location>
        <begin position="134"/>
        <end position="146"/>
    </location>
</feature>
<evidence type="ECO:0000256" key="1">
    <source>
        <dbReference type="SAM" id="MobiDB-lite"/>
    </source>
</evidence>
<dbReference type="SMART" id="SM01234">
    <property type="entry name" value="Haemolytic"/>
    <property type="match status" value="1"/>
</dbReference>
<dbReference type="EMBL" id="JACHLP010000003">
    <property type="protein sequence ID" value="MBB4843140.1"/>
    <property type="molecule type" value="Genomic_DNA"/>
</dbReference>
<feature type="region of interest" description="Disordered" evidence="1">
    <location>
        <begin position="125"/>
        <end position="146"/>
    </location>
</feature>
<name>A0A840L4K7_9BURK</name>
<protein>
    <submittedName>
        <fullName evidence="2">Putative component of membrane protein insertase Oxa1/YidC/SpoIIIJ protein YidD</fullName>
    </submittedName>
</protein>
<dbReference type="RefSeq" id="WP_184298146.1">
    <property type="nucleotide sequence ID" value="NZ_JACHLP010000003.1"/>
</dbReference>
<comment type="caution">
    <text evidence="2">The sequence shown here is derived from an EMBL/GenBank/DDBJ whole genome shotgun (WGS) entry which is preliminary data.</text>
</comment>
<evidence type="ECO:0000313" key="2">
    <source>
        <dbReference type="EMBL" id="MBB4843140.1"/>
    </source>
</evidence>
<dbReference type="Proteomes" id="UP000562027">
    <property type="component" value="Unassembled WGS sequence"/>
</dbReference>
<dbReference type="Pfam" id="PF01809">
    <property type="entry name" value="YidD"/>
    <property type="match status" value="1"/>
</dbReference>
<dbReference type="AlphaFoldDB" id="A0A840L4K7"/>
<gene>
    <name evidence="2" type="ORF">HNP55_001659</name>
</gene>
<proteinExistence type="predicted"/>